<protein>
    <submittedName>
        <fullName evidence="2">Uncharacterized protein</fullName>
    </submittedName>
</protein>
<organism evidence="2">
    <name type="scientific">Rhizophora mucronata</name>
    <name type="common">Asiatic mangrove</name>
    <dbReference type="NCBI Taxonomy" id="61149"/>
    <lineage>
        <taxon>Eukaryota</taxon>
        <taxon>Viridiplantae</taxon>
        <taxon>Streptophyta</taxon>
        <taxon>Embryophyta</taxon>
        <taxon>Tracheophyta</taxon>
        <taxon>Spermatophyta</taxon>
        <taxon>Magnoliopsida</taxon>
        <taxon>eudicotyledons</taxon>
        <taxon>Gunneridae</taxon>
        <taxon>Pentapetalae</taxon>
        <taxon>rosids</taxon>
        <taxon>fabids</taxon>
        <taxon>Malpighiales</taxon>
        <taxon>Rhizophoraceae</taxon>
        <taxon>Rhizophora</taxon>
    </lineage>
</organism>
<dbReference type="EMBL" id="GGEC01064689">
    <property type="protein sequence ID" value="MBX45173.1"/>
    <property type="molecule type" value="Transcribed_RNA"/>
</dbReference>
<accession>A0A2P2NRT1</accession>
<reference evidence="2" key="1">
    <citation type="submission" date="2018-02" db="EMBL/GenBank/DDBJ databases">
        <title>Rhizophora mucronata_Transcriptome.</title>
        <authorList>
            <person name="Meera S.P."/>
            <person name="Sreeshan A."/>
            <person name="Augustine A."/>
        </authorList>
    </citation>
    <scope>NUCLEOTIDE SEQUENCE</scope>
    <source>
        <tissue evidence="2">Leaf</tissue>
    </source>
</reference>
<sequence length="59" mass="6761">MGFSSEKPPGLSKRKLFHNACNLFTFLAVSFKYIYCVARRGVAILQKMVRLYAFTKLAK</sequence>
<dbReference type="AlphaFoldDB" id="A0A2P2NRT1"/>
<keyword evidence="1" id="KW-1133">Transmembrane helix</keyword>
<keyword evidence="1" id="KW-0812">Transmembrane</keyword>
<name>A0A2P2NRT1_RHIMU</name>
<feature type="transmembrane region" description="Helical" evidence="1">
    <location>
        <begin position="16"/>
        <end position="38"/>
    </location>
</feature>
<evidence type="ECO:0000313" key="2">
    <source>
        <dbReference type="EMBL" id="MBX45173.1"/>
    </source>
</evidence>
<proteinExistence type="predicted"/>
<keyword evidence="1" id="KW-0472">Membrane</keyword>
<evidence type="ECO:0000256" key="1">
    <source>
        <dbReference type="SAM" id="Phobius"/>
    </source>
</evidence>